<feature type="compositionally biased region" description="Polar residues" evidence="1">
    <location>
        <begin position="173"/>
        <end position="188"/>
    </location>
</feature>
<evidence type="ECO:0000313" key="2">
    <source>
        <dbReference type="EMBL" id="KAI5401273.1"/>
    </source>
</evidence>
<sequence>MSSDKQQKQSKNIKGVGPSKSSTSQNIPTSTTITVGDREYITAPKLLKEQKAIFASQVMVPFLLSGNALGFLGPLVSEEHLEKCAQFFPCHHTTKPIANKTLSSKDNEDLNQREAFQLDFITDSFRPFRSCPTLDKSYLAWLTKVEKKKASLWKELVVERKVAKKEKPVAKASSTNASRPTTSSSQGVPSGAAPEKTKKSSKGSGKPPLTPKKRKTPPANVILKTPSQSSGAAGLEHIGSNASDPEVQQDKATTPLISTVNQSDPSSGMNPSPSPTVSSAIQNKGSSTGAHNLEEDNAQNEEGTSSPGEDGKRDSKHVDKKDSTGKENSENTPSDSPTRVAFLSNDADEDDQDSDEIEGNANVDTVPHPTKVRPSITQTSPTPLTEEEKRSLKQNDPLKYVRLMMDKRESSSEQSVSGASTQSGASANEASHDELLQQFKRLPNAESELLLLHVLVVLESADTATERPRSCEGVELEYACRVYGVVVWKPS</sequence>
<feature type="compositionally biased region" description="Polar residues" evidence="1">
    <location>
        <begin position="19"/>
        <end position="31"/>
    </location>
</feature>
<feature type="region of interest" description="Disordered" evidence="1">
    <location>
        <begin position="1"/>
        <end position="31"/>
    </location>
</feature>
<feature type="compositionally biased region" description="Polar residues" evidence="1">
    <location>
        <begin position="1"/>
        <end position="12"/>
    </location>
</feature>
<feature type="compositionally biased region" description="Acidic residues" evidence="1">
    <location>
        <begin position="346"/>
        <end position="358"/>
    </location>
</feature>
<comment type="caution">
    <text evidence="2">The sequence shown here is derived from an EMBL/GenBank/DDBJ whole genome shotgun (WGS) entry which is preliminary data.</text>
</comment>
<feature type="compositionally biased region" description="Low complexity" evidence="1">
    <location>
        <begin position="412"/>
        <end position="423"/>
    </location>
</feature>
<feature type="compositionally biased region" description="Basic and acidic residues" evidence="1">
    <location>
        <begin position="309"/>
        <end position="329"/>
    </location>
</feature>
<dbReference type="Gramene" id="Psat06G0593700-T1">
    <property type="protein sequence ID" value="KAI5401273.1"/>
    <property type="gene ID" value="KIW84_065937"/>
</dbReference>
<proteinExistence type="predicted"/>
<protein>
    <submittedName>
        <fullName evidence="2">Uncharacterized protein</fullName>
    </submittedName>
</protein>
<gene>
    <name evidence="2" type="ORF">KIW84_065937</name>
</gene>
<organism evidence="2 3">
    <name type="scientific">Pisum sativum</name>
    <name type="common">Garden pea</name>
    <name type="synonym">Lathyrus oleraceus</name>
    <dbReference type="NCBI Taxonomy" id="3888"/>
    <lineage>
        <taxon>Eukaryota</taxon>
        <taxon>Viridiplantae</taxon>
        <taxon>Streptophyta</taxon>
        <taxon>Embryophyta</taxon>
        <taxon>Tracheophyta</taxon>
        <taxon>Spermatophyta</taxon>
        <taxon>Magnoliopsida</taxon>
        <taxon>eudicotyledons</taxon>
        <taxon>Gunneridae</taxon>
        <taxon>Pentapetalae</taxon>
        <taxon>rosids</taxon>
        <taxon>fabids</taxon>
        <taxon>Fabales</taxon>
        <taxon>Fabaceae</taxon>
        <taxon>Papilionoideae</taxon>
        <taxon>50 kb inversion clade</taxon>
        <taxon>NPAAA clade</taxon>
        <taxon>Hologalegina</taxon>
        <taxon>IRL clade</taxon>
        <taxon>Fabeae</taxon>
        <taxon>Lathyrus</taxon>
    </lineage>
</organism>
<feature type="region of interest" description="Disordered" evidence="1">
    <location>
        <begin position="164"/>
        <end position="431"/>
    </location>
</feature>
<keyword evidence="3" id="KW-1185">Reference proteome</keyword>
<name>A0A9D5AAZ9_PEA</name>
<feature type="compositionally biased region" description="Polar residues" evidence="1">
    <location>
        <begin position="250"/>
        <end position="290"/>
    </location>
</feature>
<accession>A0A9D5AAZ9</accession>
<evidence type="ECO:0000313" key="3">
    <source>
        <dbReference type="Proteomes" id="UP001058974"/>
    </source>
</evidence>
<dbReference type="AlphaFoldDB" id="A0A9D5AAZ9"/>
<dbReference type="EMBL" id="JAMSHJ010000006">
    <property type="protein sequence ID" value="KAI5401273.1"/>
    <property type="molecule type" value="Genomic_DNA"/>
</dbReference>
<reference evidence="2 3" key="1">
    <citation type="journal article" date="2022" name="Nat. Genet.">
        <title>Improved pea reference genome and pan-genome highlight genomic features and evolutionary characteristics.</title>
        <authorList>
            <person name="Yang T."/>
            <person name="Liu R."/>
            <person name="Luo Y."/>
            <person name="Hu S."/>
            <person name="Wang D."/>
            <person name="Wang C."/>
            <person name="Pandey M.K."/>
            <person name="Ge S."/>
            <person name="Xu Q."/>
            <person name="Li N."/>
            <person name="Li G."/>
            <person name="Huang Y."/>
            <person name="Saxena R.K."/>
            <person name="Ji Y."/>
            <person name="Li M."/>
            <person name="Yan X."/>
            <person name="He Y."/>
            <person name="Liu Y."/>
            <person name="Wang X."/>
            <person name="Xiang C."/>
            <person name="Varshney R.K."/>
            <person name="Ding H."/>
            <person name="Gao S."/>
            <person name="Zong X."/>
        </authorList>
    </citation>
    <scope>NUCLEOTIDE SEQUENCE [LARGE SCALE GENOMIC DNA]</scope>
    <source>
        <strain evidence="2 3">cv. Zhongwan 6</strain>
    </source>
</reference>
<dbReference type="Proteomes" id="UP001058974">
    <property type="component" value="Chromosome 6"/>
</dbReference>
<evidence type="ECO:0000256" key="1">
    <source>
        <dbReference type="SAM" id="MobiDB-lite"/>
    </source>
</evidence>